<dbReference type="GO" id="GO:0003676">
    <property type="term" value="F:nucleic acid binding"/>
    <property type="evidence" value="ECO:0007669"/>
    <property type="project" value="InterPro"/>
</dbReference>
<dbReference type="GO" id="GO:0032259">
    <property type="term" value="P:methylation"/>
    <property type="evidence" value="ECO:0007669"/>
    <property type="project" value="UniProtKB-KW"/>
</dbReference>
<evidence type="ECO:0000256" key="1">
    <source>
        <dbReference type="ARBA" id="ARBA00022603"/>
    </source>
</evidence>
<dbReference type="GO" id="GO:0102559">
    <property type="term" value="F:peptide chain release factor N(5)-glutamine methyltransferase activity"/>
    <property type="evidence" value="ECO:0007669"/>
    <property type="project" value="UniProtKB-EC"/>
</dbReference>
<feature type="domain" description="Methyltransferase small" evidence="5">
    <location>
        <begin position="117"/>
        <end position="203"/>
    </location>
</feature>
<keyword evidence="1 4" id="KW-0489">Methyltransferase</keyword>
<dbReference type="Pfam" id="PF05175">
    <property type="entry name" value="MTS"/>
    <property type="match status" value="1"/>
</dbReference>
<dbReference type="NCBIfam" id="TIGR03534">
    <property type="entry name" value="RF_mod_PrmC"/>
    <property type="match status" value="1"/>
</dbReference>
<evidence type="ECO:0000256" key="4">
    <source>
        <dbReference type="HAMAP-Rule" id="MF_02126"/>
    </source>
</evidence>
<dbReference type="NCBIfam" id="TIGR00536">
    <property type="entry name" value="hemK_fam"/>
    <property type="match status" value="1"/>
</dbReference>
<dbReference type="InterPro" id="IPR019874">
    <property type="entry name" value="RF_methyltr_PrmC"/>
</dbReference>
<evidence type="ECO:0000256" key="2">
    <source>
        <dbReference type="ARBA" id="ARBA00022679"/>
    </source>
</evidence>
<dbReference type="EMBL" id="CAACVJ010000115">
    <property type="protein sequence ID" value="VEP13533.1"/>
    <property type="molecule type" value="Genomic_DNA"/>
</dbReference>
<dbReference type="HAMAP" id="MF_02126">
    <property type="entry name" value="RF_methyltr_PrmC"/>
    <property type="match status" value="1"/>
</dbReference>
<dbReference type="RefSeq" id="WP_222427186.1">
    <property type="nucleotide sequence ID" value="NZ_LR213951.1"/>
</dbReference>
<gene>
    <name evidence="4 6" type="primary">prmC</name>
    <name evidence="6" type="ORF">H1P_2010011</name>
</gene>
<feature type="binding site" evidence="4">
    <location>
        <position position="153"/>
    </location>
    <ligand>
        <name>S-adenosyl-L-methionine</name>
        <dbReference type="ChEBI" id="CHEBI:59789"/>
    </ligand>
</feature>
<evidence type="ECO:0000313" key="7">
    <source>
        <dbReference type="Proteomes" id="UP000320055"/>
    </source>
</evidence>
<dbReference type="EC" id="2.1.1.297" evidence="4"/>
<sequence length="294" mass="32976">MITVSGKELCLWRREAIAKAIAAKVSAKEVDWLLQEVTTLDSLTLRLESFENYPTIALTYPLPELTQLWQQRLTNYLPVQYLVGKTTWRNWQFHVSPAVLIPRPETELVIEIVRQLNLPQQSVNHWVDLGTGSGAIAIALAASFPQAIIHAVDISDDALKIARKNAKIADNEQQINFYQGSWWNPLQHLQGKVTGMISNPPYIPSAELPRLQPEVFHHEPHIALDGGVDGLDAIRHLATVSPQYLHSGGVWLIEMMAGQAKEVVTMLSNQGDYYNIKAIADLSGIDRFVLAYRK</sequence>
<dbReference type="AlphaFoldDB" id="A0A563VQ26"/>
<dbReference type="PANTHER" id="PTHR47441:SF3">
    <property type="entry name" value="RELEASE FACTOR GLUTAMINE METHYLTRANSFERASE"/>
    <property type="match status" value="1"/>
</dbReference>
<proteinExistence type="inferred from homology"/>
<comment type="function">
    <text evidence="4">Methylates the class 1 translation termination release factors RF1/PrfA and RF2/PrfB on the glutamine residue of the universally conserved GGQ motif.</text>
</comment>
<comment type="similarity">
    <text evidence="4">Belongs to the protein N5-glutamine methyltransferase family. PrmC subfamily.</text>
</comment>
<dbReference type="InterPro" id="IPR029063">
    <property type="entry name" value="SAM-dependent_MTases_sf"/>
</dbReference>
<feature type="binding site" evidence="4">
    <location>
        <begin position="130"/>
        <end position="134"/>
    </location>
    <ligand>
        <name>S-adenosyl-L-methionine</name>
        <dbReference type="ChEBI" id="CHEBI:59789"/>
    </ligand>
</feature>
<dbReference type="InterPro" id="IPR004556">
    <property type="entry name" value="HemK-like"/>
</dbReference>
<comment type="catalytic activity">
    <reaction evidence="4">
        <text>L-glutaminyl-[peptide chain release factor] + S-adenosyl-L-methionine = N(5)-methyl-L-glutaminyl-[peptide chain release factor] + S-adenosyl-L-homocysteine + H(+)</text>
        <dbReference type="Rhea" id="RHEA:42896"/>
        <dbReference type="Rhea" id="RHEA-COMP:10271"/>
        <dbReference type="Rhea" id="RHEA-COMP:10272"/>
        <dbReference type="ChEBI" id="CHEBI:15378"/>
        <dbReference type="ChEBI" id="CHEBI:30011"/>
        <dbReference type="ChEBI" id="CHEBI:57856"/>
        <dbReference type="ChEBI" id="CHEBI:59789"/>
        <dbReference type="ChEBI" id="CHEBI:61891"/>
        <dbReference type="EC" id="2.1.1.297"/>
    </reaction>
</comment>
<dbReference type="InterPro" id="IPR052663">
    <property type="entry name" value="RF_glutamine_MTase_cyano"/>
</dbReference>
<organism evidence="6 7">
    <name type="scientific">Hyella patelloides LEGE 07179</name>
    <dbReference type="NCBI Taxonomy" id="945734"/>
    <lineage>
        <taxon>Bacteria</taxon>
        <taxon>Bacillati</taxon>
        <taxon>Cyanobacteriota</taxon>
        <taxon>Cyanophyceae</taxon>
        <taxon>Pleurocapsales</taxon>
        <taxon>Hyellaceae</taxon>
        <taxon>Hyella</taxon>
    </lineage>
</organism>
<dbReference type="InterPro" id="IPR002052">
    <property type="entry name" value="DNA_methylase_N6_adenine_CS"/>
</dbReference>
<reference evidence="6 7" key="1">
    <citation type="submission" date="2019-01" db="EMBL/GenBank/DDBJ databases">
        <authorList>
            <person name="Brito A."/>
        </authorList>
    </citation>
    <scope>NUCLEOTIDE SEQUENCE [LARGE SCALE GENOMIC DNA]</scope>
    <source>
        <strain evidence="6">1</strain>
    </source>
</reference>
<feature type="binding site" evidence="4">
    <location>
        <position position="199"/>
    </location>
    <ligand>
        <name>S-adenosyl-L-methionine</name>
        <dbReference type="ChEBI" id="CHEBI:59789"/>
    </ligand>
</feature>
<dbReference type="Gene3D" id="3.40.50.150">
    <property type="entry name" value="Vaccinia Virus protein VP39"/>
    <property type="match status" value="1"/>
</dbReference>
<evidence type="ECO:0000256" key="3">
    <source>
        <dbReference type="ARBA" id="ARBA00022691"/>
    </source>
</evidence>
<dbReference type="InterPro" id="IPR007848">
    <property type="entry name" value="Small_mtfrase_dom"/>
</dbReference>
<keyword evidence="2 4" id="KW-0808">Transferase</keyword>
<keyword evidence="7" id="KW-1185">Reference proteome</keyword>
<dbReference type="CDD" id="cd02440">
    <property type="entry name" value="AdoMet_MTases"/>
    <property type="match status" value="1"/>
</dbReference>
<protein>
    <recommendedName>
        <fullName evidence="4">Release factor glutamine methyltransferase</fullName>
        <shortName evidence="4">RF MTase</shortName>
        <ecNumber evidence="4">2.1.1.297</ecNumber>
    </recommendedName>
    <alternativeName>
        <fullName evidence="4">N5-glutamine methyltransferase PrmC</fullName>
    </alternativeName>
    <alternativeName>
        <fullName evidence="4">Protein-(glutamine-N5) MTase PrmC</fullName>
    </alternativeName>
    <alternativeName>
        <fullName evidence="4">Protein-glutamine N-methyltransferase PrmC</fullName>
    </alternativeName>
</protein>
<dbReference type="Proteomes" id="UP000320055">
    <property type="component" value="Unassembled WGS sequence"/>
</dbReference>
<evidence type="ECO:0000313" key="6">
    <source>
        <dbReference type="EMBL" id="VEP13533.1"/>
    </source>
</evidence>
<feature type="binding site" evidence="4">
    <location>
        <position position="182"/>
    </location>
    <ligand>
        <name>S-adenosyl-L-methionine</name>
        <dbReference type="ChEBI" id="CHEBI:59789"/>
    </ligand>
</feature>
<feature type="binding site" evidence="4">
    <location>
        <begin position="199"/>
        <end position="202"/>
    </location>
    <ligand>
        <name>substrate</name>
    </ligand>
</feature>
<evidence type="ECO:0000259" key="5">
    <source>
        <dbReference type="Pfam" id="PF05175"/>
    </source>
</evidence>
<accession>A0A563VQ26</accession>
<dbReference type="SUPFAM" id="SSF53335">
    <property type="entry name" value="S-adenosyl-L-methionine-dependent methyltransferases"/>
    <property type="match status" value="1"/>
</dbReference>
<dbReference type="PANTHER" id="PTHR47441">
    <property type="match status" value="1"/>
</dbReference>
<keyword evidence="3 4" id="KW-0949">S-adenosyl-L-methionine</keyword>
<dbReference type="PROSITE" id="PS00092">
    <property type="entry name" value="N6_MTASE"/>
    <property type="match status" value="1"/>
</dbReference>
<name>A0A563VQ26_9CYAN</name>